<evidence type="ECO:0000313" key="7">
    <source>
        <dbReference type="Proteomes" id="UP000184120"/>
    </source>
</evidence>
<feature type="signal peptide" evidence="4">
    <location>
        <begin position="1"/>
        <end position="22"/>
    </location>
</feature>
<dbReference type="PANTHER" id="PTHR35089">
    <property type="entry name" value="CHAPERONE PROTEIN SKP"/>
    <property type="match status" value="1"/>
</dbReference>
<keyword evidence="3" id="KW-0175">Coiled coil</keyword>
<keyword evidence="8" id="KW-1185">Reference proteome</keyword>
<dbReference type="EMBL" id="BMFL01000001">
    <property type="protein sequence ID" value="GGE87637.1"/>
    <property type="molecule type" value="Genomic_DNA"/>
</dbReference>
<name>A0A1M6YZE4_9FLAO</name>
<reference evidence="5" key="1">
    <citation type="journal article" date="2014" name="Int. J. Syst. Evol. Microbiol.">
        <title>Complete genome of a new Firmicutes species belonging to the dominant human colonic microbiota ('Ruminococcus bicirculans') reveals two chromosomes and a selective capacity to utilize plant glucans.</title>
        <authorList>
            <consortium name="NISC Comparative Sequencing Program"/>
            <person name="Wegmann U."/>
            <person name="Louis P."/>
            <person name="Goesmann A."/>
            <person name="Henrissat B."/>
            <person name="Duncan S.H."/>
            <person name="Flint H.J."/>
        </authorList>
    </citation>
    <scope>NUCLEOTIDE SEQUENCE</scope>
    <source>
        <strain evidence="5">CGMCC 1.12707</strain>
    </source>
</reference>
<evidence type="ECO:0000256" key="4">
    <source>
        <dbReference type="SAM" id="SignalP"/>
    </source>
</evidence>
<dbReference type="GO" id="GO:0005829">
    <property type="term" value="C:cytosol"/>
    <property type="evidence" value="ECO:0007669"/>
    <property type="project" value="TreeGrafter"/>
</dbReference>
<reference evidence="5" key="5">
    <citation type="submission" date="2024-05" db="EMBL/GenBank/DDBJ databases">
        <authorList>
            <person name="Sun Q."/>
            <person name="Zhou Y."/>
        </authorList>
    </citation>
    <scope>NUCLEOTIDE SEQUENCE</scope>
    <source>
        <strain evidence="5">CGMCC 1.12707</strain>
    </source>
</reference>
<evidence type="ECO:0000256" key="3">
    <source>
        <dbReference type="SAM" id="Coils"/>
    </source>
</evidence>
<feature type="chain" id="PRO_5013155811" evidence="4">
    <location>
        <begin position="23"/>
        <end position="171"/>
    </location>
</feature>
<dbReference type="SMART" id="SM00935">
    <property type="entry name" value="OmpH"/>
    <property type="match status" value="1"/>
</dbReference>
<evidence type="ECO:0000313" key="6">
    <source>
        <dbReference type="EMBL" id="SHL23616.1"/>
    </source>
</evidence>
<feature type="coiled-coil region" evidence="3">
    <location>
        <begin position="79"/>
        <end position="113"/>
    </location>
</feature>
<dbReference type="Pfam" id="PF03938">
    <property type="entry name" value="OmpH"/>
    <property type="match status" value="1"/>
</dbReference>
<gene>
    <name evidence="5" type="ORF">GCM10010984_01770</name>
    <name evidence="6" type="ORF">SAMN05443634_107105</name>
</gene>
<evidence type="ECO:0000313" key="8">
    <source>
        <dbReference type="Proteomes" id="UP000650994"/>
    </source>
</evidence>
<reference evidence="8" key="4">
    <citation type="journal article" date="2019" name="Int. J. Syst. Evol. Microbiol.">
        <title>The Global Catalogue of Microorganisms (GCM) 10K type strain sequencing project: providing services to taxonomists for standard genome sequencing and annotation.</title>
        <authorList>
            <consortium name="The Broad Institute Genomics Platform"/>
            <consortium name="The Broad Institute Genome Sequencing Center for Infectious Disease"/>
            <person name="Wu L."/>
            <person name="Ma J."/>
        </authorList>
    </citation>
    <scope>NUCLEOTIDE SEQUENCE [LARGE SCALE GENOMIC DNA]</scope>
    <source>
        <strain evidence="8">CGMCC 1.12707</strain>
    </source>
</reference>
<dbReference type="Proteomes" id="UP000184120">
    <property type="component" value="Unassembled WGS sequence"/>
</dbReference>
<dbReference type="InterPro" id="IPR005632">
    <property type="entry name" value="Chaperone_Skp"/>
</dbReference>
<evidence type="ECO:0000313" key="5">
    <source>
        <dbReference type="EMBL" id="GGE87637.1"/>
    </source>
</evidence>
<proteinExistence type="inferred from homology"/>
<comment type="similarity">
    <text evidence="1">Belongs to the Skp family.</text>
</comment>
<dbReference type="PANTHER" id="PTHR35089:SF1">
    <property type="entry name" value="CHAPERONE PROTEIN SKP"/>
    <property type="match status" value="1"/>
</dbReference>
<dbReference type="RefSeq" id="WP_072932236.1">
    <property type="nucleotide sequence ID" value="NZ_BMFL01000001.1"/>
</dbReference>
<organism evidence="6 7">
    <name type="scientific">Chishuiella changwenlii</name>
    <dbReference type="NCBI Taxonomy" id="1434701"/>
    <lineage>
        <taxon>Bacteria</taxon>
        <taxon>Pseudomonadati</taxon>
        <taxon>Bacteroidota</taxon>
        <taxon>Flavobacteriia</taxon>
        <taxon>Flavobacteriales</taxon>
        <taxon>Weeksellaceae</taxon>
        <taxon>Chishuiella</taxon>
    </lineage>
</organism>
<dbReference type="Gene3D" id="3.30.910.20">
    <property type="entry name" value="Skp domain"/>
    <property type="match status" value="1"/>
</dbReference>
<dbReference type="OrthoDB" id="1524711at2"/>
<accession>A0A1M6YZE4</accession>
<reference evidence="7" key="2">
    <citation type="submission" date="2016-11" db="EMBL/GenBank/DDBJ databases">
        <authorList>
            <person name="Varghese N."/>
            <person name="Submissions S."/>
        </authorList>
    </citation>
    <scope>NUCLEOTIDE SEQUENCE [LARGE SCALE GENOMIC DNA]</scope>
    <source>
        <strain evidence="7">DSM 27989</strain>
    </source>
</reference>
<dbReference type="SUPFAM" id="SSF111384">
    <property type="entry name" value="OmpH-like"/>
    <property type="match status" value="1"/>
</dbReference>
<dbReference type="Proteomes" id="UP000650994">
    <property type="component" value="Unassembled WGS sequence"/>
</dbReference>
<dbReference type="InterPro" id="IPR024930">
    <property type="entry name" value="Skp_dom_sf"/>
</dbReference>
<dbReference type="EMBL" id="FRBH01000007">
    <property type="protein sequence ID" value="SHL23616.1"/>
    <property type="molecule type" value="Genomic_DNA"/>
</dbReference>
<sequence length="171" mass="18973">MKQIRLIAVFTMMVFGSVLSFAQEIAHIDTQAVIESLPAYKKAEAELEALGKKHQDKIASLQASYKTFMETAQKDLAGKSQEEAQKLIAANKYQEKEQEMQKAYETYAKAAQEEVQAKEKALMDPIEKRVTEAINAAAAKKGVKYVLPAGVLVYKNGGYDLLNDVKKELGL</sequence>
<protein>
    <submittedName>
        <fullName evidence="6">Periplasmic chaperone for outer membrane proteins Skp</fullName>
    </submittedName>
</protein>
<reference evidence="6" key="3">
    <citation type="submission" date="2016-11" db="EMBL/GenBank/DDBJ databases">
        <authorList>
            <person name="Jaros S."/>
            <person name="Januszkiewicz K."/>
            <person name="Wedrychowicz H."/>
        </authorList>
    </citation>
    <scope>NUCLEOTIDE SEQUENCE [LARGE SCALE GENOMIC DNA]</scope>
    <source>
        <strain evidence="6">DSM 27989</strain>
    </source>
</reference>
<dbReference type="STRING" id="1434701.SAMN05443634_107105"/>
<dbReference type="GO" id="GO:0050821">
    <property type="term" value="P:protein stabilization"/>
    <property type="evidence" value="ECO:0007669"/>
    <property type="project" value="TreeGrafter"/>
</dbReference>
<evidence type="ECO:0000256" key="2">
    <source>
        <dbReference type="ARBA" id="ARBA00022729"/>
    </source>
</evidence>
<evidence type="ECO:0000256" key="1">
    <source>
        <dbReference type="ARBA" id="ARBA00009091"/>
    </source>
</evidence>
<dbReference type="AlphaFoldDB" id="A0A1M6YZE4"/>
<keyword evidence="2 4" id="KW-0732">Signal</keyword>
<dbReference type="GO" id="GO:0051082">
    <property type="term" value="F:unfolded protein binding"/>
    <property type="evidence" value="ECO:0007669"/>
    <property type="project" value="InterPro"/>
</dbReference>